<gene>
    <name evidence="1" type="ORF">ILUMI_20848</name>
</gene>
<dbReference type="AlphaFoldDB" id="A0A8K0G463"/>
<keyword evidence="2" id="KW-1185">Reference proteome</keyword>
<accession>A0A8K0G463</accession>
<dbReference type="EMBL" id="VTPC01089970">
    <property type="protein sequence ID" value="KAF2885316.1"/>
    <property type="molecule type" value="Genomic_DNA"/>
</dbReference>
<comment type="caution">
    <text evidence="1">The sequence shown here is derived from an EMBL/GenBank/DDBJ whole genome shotgun (WGS) entry which is preliminary data.</text>
</comment>
<evidence type="ECO:0000313" key="1">
    <source>
        <dbReference type="EMBL" id="KAF2885316.1"/>
    </source>
</evidence>
<proteinExistence type="predicted"/>
<dbReference type="Proteomes" id="UP000801492">
    <property type="component" value="Unassembled WGS sequence"/>
</dbReference>
<name>A0A8K0G463_IGNLU</name>
<protein>
    <submittedName>
        <fullName evidence="1">Uncharacterized protein</fullName>
    </submittedName>
</protein>
<evidence type="ECO:0000313" key="2">
    <source>
        <dbReference type="Proteomes" id="UP000801492"/>
    </source>
</evidence>
<sequence>MKVLKHKDPVNVSECVEKGNDNCEMTLMEFDSEPLYYKSVILPMLAAGHEGELINWLVTIGLLRCSQRCDNIVNDTCCQGVMYWVPAKIVDIYQWQCVSCSKKRSIREDSAFQDVRCRFKDVMRILNGWCRGTDIDDMAKLLCIKKQSVNSVCKVAIETAEKYIKSNITKWKIGGPGIVVMVDTYSEGLSKLNIQENHRNTNYIKPILCLAEVKEIPTRFWVQLLDRYSNSSSEQILNNVNTSALQVIQEIVNPGSILVTNLNTKICSYKTLQSLKHLYPVIVTVEGLKRHDSMNKLLNNLETIWKPCLDVCEEAQYFCSCSRIQHFFINVLWRQQFGNESLETLLNQMCYNNSV</sequence>
<organism evidence="1 2">
    <name type="scientific">Ignelater luminosus</name>
    <name type="common">Cucubano</name>
    <name type="synonym">Pyrophorus luminosus</name>
    <dbReference type="NCBI Taxonomy" id="2038154"/>
    <lineage>
        <taxon>Eukaryota</taxon>
        <taxon>Metazoa</taxon>
        <taxon>Ecdysozoa</taxon>
        <taxon>Arthropoda</taxon>
        <taxon>Hexapoda</taxon>
        <taxon>Insecta</taxon>
        <taxon>Pterygota</taxon>
        <taxon>Neoptera</taxon>
        <taxon>Endopterygota</taxon>
        <taxon>Coleoptera</taxon>
        <taxon>Polyphaga</taxon>
        <taxon>Elateriformia</taxon>
        <taxon>Elateroidea</taxon>
        <taxon>Elateridae</taxon>
        <taxon>Agrypninae</taxon>
        <taxon>Pyrophorini</taxon>
        <taxon>Ignelater</taxon>
    </lineage>
</organism>
<reference evidence="1" key="1">
    <citation type="submission" date="2019-08" db="EMBL/GenBank/DDBJ databases">
        <title>The genome of the North American firefly Photinus pyralis.</title>
        <authorList>
            <consortium name="Photinus pyralis genome working group"/>
            <person name="Fallon T.R."/>
            <person name="Sander Lower S.E."/>
            <person name="Weng J.-K."/>
        </authorList>
    </citation>
    <scope>NUCLEOTIDE SEQUENCE</scope>
    <source>
        <strain evidence="1">TRF0915ILg1</strain>
        <tissue evidence="1">Whole body</tissue>
    </source>
</reference>
<dbReference type="OrthoDB" id="6226069at2759"/>